<protein>
    <submittedName>
        <fullName evidence="2">Uncharacterized protein</fullName>
    </submittedName>
</protein>
<evidence type="ECO:0000313" key="3">
    <source>
        <dbReference type="Proteomes" id="UP000240009"/>
    </source>
</evidence>
<sequence>MSPKPKRKPRKTDTSDSWIDRAPLISIIHWFLVCGMAIAIITIASGLLERQLISSSAYYGATFTLLGIATLLYFFTGHRRRKRIPEDEQYYCEICHRVIKYRQRQRTLERFPDKHFQELCQRCREIVFMQASWEEQQKAIHRGVLPLFLLFSLACLANIAFSLFTPLPEPSRQGLVEAELQVLRFEHGDRMLVAIYNKQEVSLYLPGDVDLRQKAKEKNLQQGDFVTALIDDKVIVELSQNGQPIFTFADVKHEEFISYIAGIVMAGLFATVPIGWYLYWEHPRANQVLQTYREKLGHYPQDVRQQLEARTRF</sequence>
<dbReference type="EMBL" id="PUIA01000017">
    <property type="protein sequence ID" value="PQO36832.1"/>
    <property type="molecule type" value="Genomic_DNA"/>
</dbReference>
<evidence type="ECO:0000313" key="2">
    <source>
        <dbReference type="EMBL" id="PQO36832.1"/>
    </source>
</evidence>
<proteinExistence type="predicted"/>
<keyword evidence="1" id="KW-1133">Transmembrane helix</keyword>
<organism evidence="2 3">
    <name type="scientific">Blastopirellula marina</name>
    <dbReference type="NCBI Taxonomy" id="124"/>
    <lineage>
        <taxon>Bacteria</taxon>
        <taxon>Pseudomonadati</taxon>
        <taxon>Planctomycetota</taxon>
        <taxon>Planctomycetia</taxon>
        <taxon>Pirellulales</taxon>
        <taxon>Pirellulaceae</taxon>
        <taxon>Blastopirellula</taxon>
    </lineage>
</organism>
<accession>A0A2S8FXC6</accession>
<feature type="transmembrane region" description="Helical" evidence="1">
    <location>
        <begin position="21"/>
        <end position="44"/>
    </location>
</feature>
<keyword evidence="1" id="KW-0472">Membrane</keyword>
<dbReference type="Proteomes" id="UP000240009">
    <property type="component" value="Unassembled WGS sequence"/>
</dbReference>
<gene>
    <name evidence="2" type="ORF">C5Y96_06610</name>
</gene>
<dbReference type="RefSeq" id="WP_105351178.1">
    <property type="nucleotide sequence ID" value="NZ_PUIA01000017.1"/>
</dbReference>
<keyword evidence="1" id="KW-0812">Transmembrane</keyword>
<feature type="transmembrane region" description="Helical" evidence="1">
    <location>
        <begin position="256"/>
        <end position="279"/>
    </location>
</feature>
<feature type="transmembrane region" description="Helical" evidence="1">
    <location>
        <begin position="56"/>
        <end position="75"/>
    </location>
</feature>
<name>A0A2S8FXC6_9BACT</name>
<dbReference type="AlphaFoldDB" id="A0A2S8FXC6"/>
<comment type="caution">
    <text evidence="2">The sequence shown here is derived from an EMBL/GenBank/DDBJ whole genome shotgun (WGS) entry which is preliminary data.</text>
</comment>
<feature type="transmembrane region" description="Helical" evidence="1">
    <location>
        <begin position="144"/>
        <end position="164"/>
    </location>
</feature>
<reference evidence="2 3" key="1">
    <citation type="submission" date="2018-02" db="EMBL/GenBank/DDBJ databases">
        <title>Comparative genomes isolates from brazilian mangrove.</title>
        <authorList>
            <person name="Araujo J.E."/>
            <person name="Taketani R.G."/>
            <person name="Silva M.C.P."/>
            <person name="Loureco M.V."/>
            <person name="Andreote F.D."/>
        </authorList>
    </citation>
    <scope>NUCLEOTIDE SEQUENCE [LARGE SCALE GENOMIC DNA]</scope>
    <source>
        <strain evidence="2 3">HEX-2 MGV</strain>
    </source>
</reference>
<evidence type="ECO:0000256" key="1">
    <source>
        <dbReference type="SAM" id="Phobius"/>
    </source>
</evidence>